<reference evidence="1 2" key="1">
    <citation type="journal article" date="2019" name="Commun. Biol.">
        <title>The bagworm genome reveals a unique fibroin gene that provides high tensile strength.</title>
        <authorList>
            <person name="Kono N."/>
            <person name="Nakamura H."/>
            <person name="Ohtoshi R."/>
            <person name="Tomita M."/>
            <person name="Numata K."/>
            <person name="Arakawa K."/>
        </authorList>
    </citation>
    <scope>NUCLEOTIDE SEQUENCE [LARGE SCALE GENOMIC DNA]</scope>
</reference>
<evidence type="ECO:0000313" key="1">
    <source>
        <dbReference type="EMBL" id="GBP92334.1"/>
    </source>
</evidence>
<accession>A0A4C1ZZ90</accession>
<dbReference type="Proteomes" id="UP000299102">
    <property type="component" value="Unassembled WGS sequence"/>
</dbReference>
<sequence length="113" mass="12844">MHRVRLINVRAGIDLNNRSAWGGRRVGRGPSKCVILINKWKKCSETTEEIKLLMVADSARRIQTDIALHHPARAVDGKLKARSHITLILSRLSAEAHFVAGVDIRFQWKQRVE</sequence>
<dbReference type="EMBL" id="BGZK01002264">
    <property type="protein sequence ID" value="GBP92334.1"/>
    <property type="molecule type" value="Genomic_DNA"/>
</dbReference>
<proteinExistence type="predicted"/>
<evidence type="ECO:0000313" key="2">
    <source>
        <dbReference type="Proteomes" id="UP000299102"/>
    </source>
</evidence>
<name>A0A4C1ZZ90_EUMVA</name>
<organism evidence="1 2">
    <name type="scientific">Eumeta variegata</name>
    <name type="common">Bagworm moth</name>
    <name type="synonym">Eumeta japonica</name>
    <dbReference type="NCBI Taxonomy" id="151549"/>
    <lineage>
        <taxon>Eukaryota</taxon>
        <taxon>Metazoa</taxon>
        <taxon>Ecdysozoa</taxon>
        <taxon>Arthropoda</taxon>
        <taxon>Hexapoda</taxon>
        <taxon>Insecta</taxon>
        <taxon>Pterygota</taxon>
        <taxon>Neoptera</taxon>
        <taxon>Endopterygota</taxon>
        <taxon>Lepidoptera</taxon>
        <taxon>Glossata</taxon>
        <taxon>Ditrysia</taxon>
        <taxon>Tineoidea</taxon>
        <taxon>Psychidae</taxon>
        <taxon>Oiketicinae</taxon>
        <taxon>Eumeta</taxon>
    </lineage>
</organism>
<gene>
    <name evidence="1" type="ORF">EVAR_99604_1</name>
</gene>
<protein>
    <submittedName>
        <fullName evidence="1">Uncharacterized protein</fullName>
    </submittedName>
</protein>
<comment type="caution">
    <text evidence="1">The sequence shown here is derived from an EMBL/GenBank/DDBJ whole genome shotgun (WGS) entry which is preliminary data.</text>
</comment>
<dbReference type="AlphaFoldDB" id="A0A4C1ZZ90"/>
<keyword evidence="2" id="KW-1185">Reference proteome</keyword>